<evidence type="ECO:0000313" key="2">
    <source>
        <dbReference type="Proteomes" id="UP000248544"/>
    </source>
</evidence>
<proteinExistence type="predicted"/>
<reference evidence="1 2" key="1">
    <citation type="submission" date="2018-01" db="EMBL/GenBank/DDBJ databases">
        <title>Draft genome sequence of Sphaerisporangium sp. 7K107.</title>
        <authorList>
            <person name="Sahin N."/>
            <person name="Saygin H."/>
            <person name="Ay H."/>
        </authorList>
    </citation>
    <scope>NUCLEOTIDE SEQUENCE [LARGE SCALE GENOMIC DNA]</scope>
    <source>
        <strain evidence="1 2">7K107</strain>
    </source>
</reference>
<accession>A0A2W2EVT0</accession>
<evidence type="ECO:0000313" key="1">
    <source>
        <dbReference type="EMBL" id="PZG27121.1"/>
    </source>
</evidence>
<comment type="caution">
    <text evidence="1">The sequence shown here is derived from an EMBL/GenBank/DDBJ whole genome shotgun (WGS) entry which is preliminary data.</text>
</comment>
<name>A0A2W2EVT0_9ACTN</name>
<dbReference type="AlphaFoldDB" id="A0A2W2EVT0"/>
<dbReference type="Proteomes" id="UP000248544">
    <property type="component" value="Unassembled WGS sequence"/>
</dbReference>
<keyword evidence="2" id="KW-1185">Reference proteome</keyword>
<gene>
    <name evidence="1" type="ORF">C1I98_33570</name>
</gene>
<organism evidence="1 2">
    <name type="scientific">Spongiactinospora gelatinilytica</name>
    <dbReference type="NCBI Taxonomy" id="2666298"/>
    <lineage>
        <taxon>Bacteria</taxon>
        <taxon>Bacillati</taxon>
        <taxon>Actinomycetota</taxon>
        <taxon>Actinomycetes</taxon>
        <taxon>Streptosporangiales</taxon>
        <taxon>Streptosporangiaceae</taxon>
        <taxon>Spongiactinospora</taxon>
    </lineage>
</organism>
<sequence>MPEGFKRVGDATNGVTVSVPRDWAALDLGRDDLDKGLAAADLSGRTMREAKDSLRELAASKAVWASDPASVRRSATSFATNLNGFCRPGGAVAAADLIDVAKDQLHRLDATVTEAGEVPLDEGRGVRIVYMFASGGVKVHGTQYYVPGAGKTCIVTLSTDQQDRQPLFDRIGRTVRPV</sequence>
<protein>
    <submittedName>
        <fullName evidence="1">Uncharacterized protein</fullName>
    </submittedName>
</protein>
<dbReference type="EMBL" id="POUA01000422">
    <property type="protein sequence ID" value="PZG27121.1"/>
    <property type="molecule type" value="Genomic_DNA"/>
</dbReference>